<keyword evidence="1" id="KW-1133">Transmembrane helix</keyword>
<dbReference type="Proteomes" id="UP000051036">
    <property type="component" value="Unassembled WGS sequence"/>
</dbReference>
<reference evidence="2 3" key="1">
    <citation type="journal article" date="2015" name="Genome Announc.">
        <title>Expanding the biotechnology potential of lactobacilli through comparative genomics of 213 strains and associated genera.</title>
        <authorList>
            <person name="Sun Z."/>
            <person name="Harris H.M."/>
            <person name="McCann A."/>
            <person name="Guo C."/>
            <person name="Argimon S."/>
            <person name="Zhang W."/>
            <person name="Yang X."/>
            <person name="Jeffery I.B."/>
            <person name="Cooney J.C."/>
            <person name="Kagawa T.F."/>
            <person name="Liu W."/>
            <person name="Song Y."/>
            <person name="Salvetti E."/>
            <person name="Wrobel A."/>
            <person name="Rasinkangas P."/>
            <person name="Parkhill J."/>
            <person name="Rea M.C."/>
            <person name="O'Sullivan O."/>
            <person name="Ritari J."/>
            <person name="Douillard F.P."/>
            <person name="Paul Ross R."/>
            <person name="Yang R."/>
            <person name="Briner A.E."/>
            <person name="Felis G.E."/>
            <person name="de Vos W.M."/>
            <person name="Barrangou R."/>
            <person name="Klaenhammer T.R."/>
            <person name="Caufield P.W."/>
            <person name="Cui Y."/>
            <person name="Zhang H."/>
            <person name="O'Toole P.W."/>
        </authorList>
    </citation>
    <scope>NUCLEOTIDE SEQUENCE [LARGE SCALE GENOMIC DNA]</scope>
    <source>
        <strain evidence="2 3">DSM 16043</strain>
    </source>
</reference>
<dbReference type="PATRIC" id="fig|1423763.3.peg.711"/>
<evidence type="ECO:0000256" key="1">
    <source>
        <dbReference type="SAM" id="Phobius"/>
    </source>
</evidence>
<keyword evidence="1" id="KW-0812">Transmembrane</keyword>
<dbReference type="AlphaFoldDB" id="A0A0R1UDB5"/>
<sequence length="212" mass="24987">MTIKLLLIYIVQGGINMQPSYIDKLKNLEFDQHLQIATGISRKDFQLIKNGELYLSDSKQYRLDKYFDIHQEKETKTNTQIEKGKDAKISQIVLSVLAIVIISLLFTGFGYQPWWLFIITLILGLVVTLPACYSNYFWSMNHDQIILVSYNQNDFKKLLQILKIKKKKQRRINYEQIKNVEVVYTKIVRISPFNFNPDCLYLSLNLKNRKLQ</sequence>
<keyword evidence="1" id="KW-0472">Membrane</keyword>
<comment type="caution">
    <text evidence="2">The sequence shown here is derived from an EMBL/GenBank/DDBJ whole genome shotgun (WGS) entry which is preliminary data.</text>
</comment>
<dbReference type="EMBL" id="AZFM01000002">
    <property type="protein sequence ID" value="KRL91407.1"/>
    <property type="molecule type" value="Genomic_DNA"/>
</dbReference>
<name>A0A0R1UDB5_9LACO</name>
<evidence type="ECO:0000313" key="2">
    <source>
        <dbReference type="EMBL" id="KRL91407.1"/>
    </source>
</evidence>
<feature type="transmembrane region" description="Helical" evidence="1">
    <location>
        <begin position="92"/>
        <end position="109"/>
    </location>
</feature>
<feature type="transmembrane region" description="Helical" evidence="1">
    <location>
        <begin position="115"/>
        <end position="138"/>
    </location>
</feature>
<keyword evidence="3" id="KW-1185">Reference proteome</keyword>
<evidence type="ECO:0000313" key="3">
    <source>
        <dbReference type="Proteomes" id="UP000051036"/>
    </source>
</evidence>
<protein>
    <submittedName>
        <fullName evidence="2">Uncharacterized protein</fullName>
    </submittedName>
</protein>
<proteinExistence type="predicted"/>
<accession>A0A0R1UDB5</accession>
<gene>
    <name evidence="2" type="ORF">FC46_GL000707</name>
</gene>
<organism evidence="2 3">
    <name type="scientific">Lactobacillus kalixensis DSM 16043</name>
    <dbReference type="NCBI Taxonomy" id="1423763"/>
    <lineage>
        <taxon>Bacteria</taxon>
        <taxon>Bacillati</taxon>
        <taxon>Bacillota</taxon>
        <taxon>Bacilli</taxon>
        <taxon>Lactobacillales</taxon>
        <taxon>Lactobacillaceae</taxon>
        <taxon>Lactobacillus</taxon>
    </lineage>
</organism>